<reference evidence="1" key="1">
    <citation type="submission" date="2020-01" db="EMBL/GenBank/DDBJ databases">
        <title>Insect and environment-associated Actinomycetes.</title>
        <authorList>
            <person name="Currrie C."/>
            <person name="Chevrette M."/>
            <person name="Carlson C."/>
            <person name="Stubbendieck R."/>
            <person name="Wendt-Pienkowski E."/>
        </authorList>
    </citation>
    <scope>NUCLEOTIDE SEQUENCE</scope>
    <source>
        <strain evidence="1">SID7499</strain>
    </source>
</reference>
<gene>
    <name evidence="1" type="ORF">G3M58_24250</name>
</gene>
<organism evidence="1">
    <name type="scientific">Streptomyces sp. SID7499</name>
    <dbReference type="NCBI Taxonomy" id="2706086"/>
    <lineage>
        <taxon>Bacteria</taxon>
        <taxon>Bacillati</taxon>
        <taxon>Actinomycetota</taxon>
        <taxon>Actinomycetes</taxon>
        <taxon>Kitasatosporales</taxon>
        <taxon>Streptomycetaceae</taxon>
        <taxon>Streptomyces</taxon>
    </lineage>
</organism>
<name>A0A6G3WVV6_9ACTN</name>
<comment type="caution">
    <text evidence="1">The sequence shown here is derived from an EMBL/GenBank/DDBJ whole genome shotgun (WGS) entry which is preliminary data.</text>
</comment>
<dbReference type="EMBL" id="JAAGMN010002457">
    <property type="protein sequence ID" value="NEE09553.1"/>
    <property type="molecule type" value="Genomic_DNA"/>
</dbReference>
<protein>
    <submittedName>
        <fullName evidence="1">Uncharacterized protein</fullName>
    </submittedName>
</protein>
<evidence type="ECO:0000313" key="1">
    <source>
        <dbReference type="EMBL" id="NEE09553.1"/>
    </source>
</evidence>
<sequence>MGSRTQHTARGTRRTTRIAALCPALAVLLAGLVICLGLVGHGQSTATVSMTTMSDTAVPTDMPAEHPATMAAHQSSCLPGDVCCRPASDGVRAVLAAPAQPLPAILPRMPDLPRQPDTARHAAQPAPACRAPDLHVLQVQRT</sequence>
<accession>A0A6G3WVV6</accession>
<dbReference type="AlphaFoldDB" id="A0A6G3WVV6"/>
<proteinExistence type="predicted"/>